<dbReference type="PANTHER" id="PTHR30349">
    <property type="entry name" value="PHAGE INTEGRASE-RELATED"/>
    <property type="match status" value="1"/>
</dbReference>
<evidence type="ECO:0000313" key="4">
    <source>
        <dbReference type="EMBL" id="MCS0585323.1"/>
    </source>
</evidence>
<dbReference type="Gene3D" id="1.10.443.10">
    <property type="entry name" value="Intergrase catalytic core"/>
    <property type="match status" value="1"/>
</dbReference>
<keyword evidence="2" id="KW-0233">DNA recombination</keyword>
<accession>A0ABT1ZZJ2</accession>
<keyword evidence="5" id="KW-1185">Reference proteome</keyword>
<dbReference type="Pfam" id="PF00589">
    <property type="entry name" value="Phage_integrase"/>
    <property type="match status" value="1"/>
</dbReference>
<sequence length="307" mass="34316">MDASLYRDSRNLNSITFGDLIDRYTEEIGAIRPFGRNKAAVLKNLAAALGTVPLSSLNAERLNKYVDERRAGGAGGVTVGIDLTYIGGVLKTASAIWKMPVDQAAASDARARLAHLGISTKSRERARRPTREEIERLCQHFAAKGSRQRVPMPDVIQFAIATAMRLGEIINLKWADLNQADRTITIRDRKHPREKVGNDQEVPLLGEAFKIVMRQPQNGVRIFPITEGTVSTIFPRACKKLNIEDLTFHDLRHEGVSRLFEQGYSIEQVALVSGHRDWKMLARYTQIKAKDLHRDQPEVAPPKDTTA</sequence>
<feature type="domain" description="Tyr recombinase" evidence="3">
    <location>
        <begin position="124"/>
        <end position="298"/>
    </location>
</feature>
<keyword evidence="1" id="KW-0229">DNA integration</keyword>
<evidence type="ECO:0000256" key="2">
    <source>
        <dbReference type="ARBA" id="ARBA00023172"/>
    </source>
</evidence>
<dbReference type="EMBL" id="JANUGW010000032">
    <property type="protein sequence ID" value="MCS0585323.1"/>
    <property type="molecule type" value="Genomic_DNA"/>
</dbReference>
<evidence type="ECO:0000259" key="3">
    <source>
        <dbReference type="PROSITE" id="PS51898"/>
    </source>
</evidence>
<dbReference type="InterPro" id="IPR011010">
    <property type="entry name" value="DNA_brk_join_enz"/>
</dbReference>
<dbReference type="Proteomes" id="UP001204151">
    <property type="component" value="Unassembled WGS sequence"/>
</dbReference>
<evidence type="ECO:0000256" key="1">
    <source>
        <dbReference type="ARBA" id="ARBA00022908"/>
    </source>
</evidence>
<dbReference type="CDD" id="cd00796">
    <property type="entry name" value="INT_Rci_Hp1_C"/>
    <property type="match status" value="1"/>
</dbReference>
<comment type="caution">
    <text evidence="4">The sequence shown here is derived from an EMBL/GenBank/DDBJ whole genome shotgun (WGS) entry which is preliminary data.</text>
</comment>
<protein>
    <submittedName>
        <fullName evidence="4">Site-specific integrase</fullName>
    </submittedName>
</protein>
<reference evidence="4 5" key="1">
    <citation type="submission" date="2022-08" db="EMBL/GenBank/DDBJ databases">
        <title>Reclassification of Massilia species as members of the genera Telluria, Duganella, Pseudoduganella, Mokoshia gen. nov. and Zemynaea gen. nov. using orthogonal and non-orthogonal genome-based approaches.</title>
        <authorList>
            <person name="Bowman J.P."/>
        </authorList>
    </citation>
    <scope>NUCLEOTIDE SEQUENCE [LARGE SCALE GENOMIC DNA]</scope>
    <source>
        <strain evidence="4 5">JCM 31316</strain>
    </source>
</reference>
<organism evidence="4 5">
    <name type="scientific">Massilia pinisoli</name>
    <dbReference type="NCBI Taxonomy" id="1772194"/>
    <lineage>
        <taxon>Bacteria</taxon>
        <taxon>Pseudomonadati</taxon>
        <taxon>Pseudomonadota</taxon>
        <taxon>Betaproteobacteria</taxon>
        <taxon>Burkholderiales</taxon>
        <taxon>Oxalobacteraceae</taxon>
        <taxon>Telluria group</taxon>
        <taxon>Massilia</taxon>
    </lineage>
</organism>
<dbReference type="InterPro" id="IPR002104">
    <property type="entry name" value="Integrase_catalytic"/>
</dbReference>
<dbReference type="PANTHER" id="PTHR30349:SF94">
    <property type="entry name" value="INTEGRASE_RECOMBINASE HI_1414-RELATED"/>
    <property type="match status" value="1"/>
</dbReference>
<dbReference type="InterPro" id="IPR013762">
    <property type="entry name" value="Integrase-like_cat_sf"/>
</dbReference>
<dbReference type="InterPro" id="IPR050090">
    <property type="entry name" value="Tyrosine_recombinase_XerCD"/>
</dbReference>
<name>A0ABT1ZZJ2_9BURK</name>
<dbReference type="RefSeq" id="WP_258819849.1">
    <property type="nucleotide sequence ID" value="NZ_JANUGW010000032.1"/>
</dbReference>
<dbReference type="SUPFAM" id="SSF56349">
    <property type="entry name" value="DNA breaking-rejoining enzymes"/>
    <property type="match status" value="1"/>
</dbReference>
<evidence type="ECO:0000313" key="5">
    <source>
        <dbReference type="Proteomes" id="UP001204151"/>
    </source>
</evidence>
<gene>
    <name evidence="4" type="ORF">NX784_27460</name>
</gene>
<proteinExistence type="predicted"/>
<dbReference type="PROSITE" id="PS51898">
    <property type="entry name" value="TYR_RECOMBINASE"/>
    <property type="match status" value="1"/>
</dbReference>